<feature type="compositionally biased region" description="Low complexity" evidence="1">
    <location>
        <begin position="37"/>
        <end position="48"/>
    </location>
</feature>
<dbReference type="AlphaFoldDB" id="A0AAC8UCR4"/>
<gene>
    <name evidence="3" type="ORF">RZ57_05630</name>
</gene>
<sequence length="190" mass="19664">MKKLITFSAIIALSFATLAEAKGGRSMGGRSFSVTGKPLATKKAPATKMNHQQKDATFANTPAQTQSAPASANNGNRLASFATGAAAGYLLSDMLTPNAQASQTTTTTQTANEANTSATPAVASAQNNAKMAEFKSIGGQIDPYLVEKTDGYRRYCIAGVQYLASVQGSQSAPIVMVNPNGSPLQCNLLP</sequence>
<evidence type="ECO:0000256" key="2">
    <source>
        <dbReference type="SAM" id="SignalP"/>
    </source>
</evidence>
<dbReference type="RefSeq" id="WP_010945265.1">
    <property type="nucleotide sequence ID" value="NZ_CP011218.1"/>
</dbReference>
<organism evidence="3 4">
    <name type="scientific">Haemophilus ducreyi</name>
    <dbReference type="NCBI Taxonomy" id="730"/>
    <lineage>
        <taxon>Bacteria</taxon>
        <taxon>Pseudomonadati</taxon>
        <taxon>Pseudomonadota</taxon>
        <taxon>Gammaproteobacteria</taxon>
        <taxon>Pasteurellales</taxon>
        <taxon>Pasteurellaceae</taxon>
        <taxon>Haemophilus</taxon>
    </lineage>
</organism>
<evidence type="ECO:0000256" key="1">
    <source>
        <dbReference type="SAM" id="MobiDB-lite"/>
    </source>
</evidence>
<feature type="region of interest" description="Disordered" evidence="1">
    <location>
        <begin position="23"/>
        <end position="53"/>
    </location>
</feature>
<dbReference type="OMA" id="CIAGVQY"/>
<proteinExistence type="predicted"/>
<dbReference type="EMBL" id="CP011219">
    <property type="protein sequence ID" value="AKO32618.1"/>
    <property type="molecule type" value="Genomic_DNA"/>
</dbReference>
<evidence type="ECO:0000313" key="3">
    <source>
        <dbReference type="EMBL" id="AKO32618.1"/>
    </source>
</evidence>
<name>A0AAC8UCR4_HAEDC</name>
<protein>
    <submittedName>
        <fullName evidence="3">Uncharacterized protein</fullName>
    </submittedName>
</protein>
<feature type="chain" id="PRO_5042250187" evidence="2">
    <location>
        <begin position="22"/>
        <end position="190"/>
    </location>
</feature>
<reference evidence="3 4" key="1">
    <citation type="journal article" date="2015" name="PLoS Negl. Trop. Dis.">
        <title>Haemophilus ducreyi Cutaneous Ulcer Strains Are Nearly Identical to Class I Genital Ulcer Strains.</title>
        <authorList>
            <person name="Gangaiah D."/>
            <person name="Webb K.M."/>
            <person name="Humphreys T.L."/>
            <person name="Fortney K.R."/>
            <person name="Toh E."/>
            <person name="Tai A."/>
            <person name="Katz S.S."/>
            <person name="Pillay A."/>
            <person name="Chen C.Y."/>
            <person name="Roberts S.A."/>
            <person name="Munson R.S.Jr."/>
            <person name="Spinola S.M."/>
        </authorList>
    </citation>
    <scope>NUCLEOTIDE SEQUENCE [LARGE SCALE GENOMIC DNA]</scope>
    <source>
        <strain evidence="4">CLU2</strain>
    </source>
</reference>
<keyword evidence="2" id="KW-0732">Signal</keyword>
<dbReference type="Proteomes" id="UP000060132">
    <property type="component" value="Chromosome"/>
</dbReference>
<accession>A0AAC8UCR4</accession>
<feature type="signal peptide" evidence="2">
    <location>
        <begin position="1"/>
        <end position="21"/>
    </location>
</feature>
<evidence type="ECO:0000313" key="4">
    <source>
        <dbReference type="Proteomes" id="UP000060132"/>
    </source>
</evidence>